<dbReference type="Pfam" id="PF03972">
    <property type="entry name" value="MmgE_PrpD_N"/>
    <property type="match status" value="1"/>
</dbReference>
<dbReference type="Proteomes" id="UP000076738">
    <property type="component" value="Unassembled WGS sequence"/>
</dbReference>
<protein>
    <submittedName>
        <fullName evidence="3">2-methylcitrate dehydratase PrpD</fullName>
    </submittedName>
</protein>
<dbReference type="InterPro" id="IPR005656">
    <property type="entry name" value="MmgE_PrpD"/>
</dbReference>
<dbReference type="EMBL" id="KV417333">
    <property type="protein sequence ID" value="KZO90823.1"/>
    <property type="molecule type" value="Genomic_DNA"/>
</dbReference>
<reference evidence="3 4" key="1">
    <citation type="journal article" date="2016" name="Mol. Biol. Evol.">
        <title>Comparative Genomics of Early-Diverging Mushroom-Forming Fungi Provides Insights into the Origins of Lignocellulose Decay Capabilities.</title>
        <authorList>
            <person name="Nagy L.G."/>
            <person name="Riley R."/>
            <person name="Tritt A."/>
            <person name="Adam C."/>
            <person name="Daum C."/>
            <person name="Floudas D."/>
            <person name="Sun H."/>
            <person name="Yadav J.S."/>
            <person name="Pangilinan J."/>
            <person name="Larsson K.H."/>
            <person name="Matsuura K."/>
            <person name="Barry K."/>
            <person name="Labutti K."/>
            <person name="Kuo R."/>
            <person name="Ohm R.A."/>
            <person name="Bhattacharya S.S."/>
            <person name="Shirouzu T."/>
            <person name="Yoshinaga Y."/>
            <person name="Martin F.M."/>
            <person name="Grigoriev I.V."/>
            <person name="Hibbett D.S."/>
        </authorList>
    </citation>
    <scope>NUCLEOTIDE SEQUENCE [LARGE SCALE GENOMIC DNA]</scope>
    <source>
        <strain evidence="3 4">TUFC12733</strain>
    </source>
</reference>
<dbReference type="STRING" id="1330018.A0A167GR48"/>
<evidence type="ECO:0000313" key="4">
    <source>
        <dbReference type="Proteomes" id="UP000076738"/>
    </source>
</evidence>
<sequence>MSEANVQQETPGVRSARFAVASRDTTLPPEVAKKTMVHILDTLAAIVSGSILEAGIAGQKYALSGHGPGQATIIGTSLKAPLIEATLANGMCAHADESEDSHETSQNHPGCGVLPAVLSIAEYTKCSGEDFLRAVNLGYEITIRFGQALAPAMSFAKSSLSCHAFGPLFGAGFAVGSLLKFSEELFLILLNCLAQEASGLTKWRLDDAHTLKSYVFAGMPSSNAVKCAFMLKAGWTGQGDVLNRADRNFFDSISPNAKPEALLRGLGSEYRILETDLKKYSVGFPIAAPLAALKEIFAKNSLTADRVQSINLRYNDAWYRVIGDQNRMPDLNLRHCMAATVINGSLTFDASHNIDLMAKPQITASQGKDVLGRIDNPMTQEQSNTKANEVLCTVLPTRAAQQLIEAVWSVEKELSLERVIALIQPGQL</sequence>
<gene>
    <name evidence="3" type="ORF">CALVIDRAFT_547432</name>
</gene>
<name>A0A167GR48_CALVF</name>
<dbReference type="SUPFAM" id="SSF103378">
    <property type="entry name" value="2-methylcitrate dehydratase PrpD"/>
    <property type="match status" value="1"/>
</dbReference>
<dbReference type="PANTHER" id="PTHR16943:SF8">
    <property type="entry name" value="2-METHYLCITRATE DEHYDRATASE"/>
    <property type="match status" value="1"/>
</dbReference>
<dbReference type="AlphaFoldDB" id="A0A167GR48"/>
<dbReference type="InterPro" id="IPR042183">
    <property type="entry name" value="MmgE/PrpD_sf_1"/>
</dbReference>
<accession>A0A167GR48</accession>
<evidence type="ECO:0000259" key="2">
    <source>
        <dbReference type="Pfam" id="PF03972"/>
    </source>
</evidence>
<dbReference type="Gene3D" id="1.10.4100.10">
    <property type="entry name" value="2-methylcitrate dehydratase PrpD"/>
    <property type="match status" value="1"/>
</dbReference>
<evidence type="ECO:0000256" key="1">
    <source>
        <dbReference type="ARBA" id="ARBA00006174"/>
    </source>
</evidence>
<keyword evidence="4" id="KW-1185">Reference proteome</keyword>
<organism evidence="3 4">
    <name type="scientific">Calocera viscosa (strain TUFC12733)</name>
    <dbReference type="NCBI Taxonomy" id="1330018"/>
    <lineage>
        <taxon>Eukaryota</taxon>
        <taxon>Fungi</taxon>
        <taxon>Dikarya</taxon>
        <taxon>Basidiomycota</taxon>
        <taxon>Agaricomycotina</taxon>
        <taxon>Dacrymycetes</taxon>
        <taxon>Dacrymycetales</taxon>
        <taxon>Dacrymycetaceae</taxon>
        <taxon>Calocera</taxon>
    </lineage>
</organism>
<comment type="similarity">
    <text evidence="1">Belongs to the PrpD family.</text>
</comment>
<dbReference type="OrthoDB" id="10267976at2759"/>
<dbReference type="InterPro" id="IPR036148">
    <property type="entry name" value="MmgE/PrpD_sf"/>
</dbReference>
<dbReference type="PANTHER" id="PTHR16943">
    <property type="entry name" value="2-METHYLCITRATE DEHYDRATASE-RELATED"/>
    <property type="match status" value="1"/>
</dbReference>
<dbReference type="InterPro" id="IPR045336">
    <property type="entry name" value="MmgE_PrpD_N"/>
</dbReference>
<proteinExistence type="inferred from homology"/>
<feature type="domain" description="MmgE/PrpD N-terminal" evidence="2">
    <location>
        <begin position="16"/>
        <end position="260"/>
    </location>
</feature>
<evidence type="ECO:0000313" key="3">
    <source>
        <dbReference type="EMBL" id="KZO90823.1"/>
    </source>
</evidence>
<dbReference type="GO" id="GO:0016829">
    <property type="term" value="F:lyase activity"/>
    <property type="evidence" value="ECO:0007669"/>
    <property type="project" value="InterPro"/>
</dbReference>